<accession>A0AC61S549</accession>
<keyword evidence="2" id="KW-1185">Reference proteome</keyword>
<organism evidence="1 2">
    <name type="scientific">Muribaculum caecicola</name>
    <dbReference type="NCBI Taxonomy" id="3038144"/>
    <lineage>
        <taxon>Bacteria</taxon>
        <taxon>Pseudomonadati</taxon>
        <taxon>Bacteroidota</taxon>
        <taxon>Bacteroidia</taxon>
        <taxon>Bacteroidales</taxon>
        <taxon>Muribaculaceae</taxon>
        <taxon>Muribaculum</taxon>
    </lineage>
</organism>
<comment type="caution">
    <text evidence="1">The sequence shown here is derived from an EMBL/GenBank/DDBJ whole genome shotgun (WGS) entry which is preliminary data.</text>
</comment>
<evidence type="ECO:0000313" key="2">
    <source>
        <dbReference type="Proteomes" id="UP000305401"/>
    </source>
</evidence>
<protein>
    <submittedName>
        <fullName evidence="1">Uncharacterized protein</fullName>
    </submittedName>
</protein>
<gene>
    <name evidence="1" type="ORF">E5990_07940</name>
</gene>
<dbReference type="Proteomes" id="UP000305401">
    <property type="component" value="Unassembled WGS sequence"/>
</dbReference>
<name>A0AC61S549_9BACT</name>
<sequence length="165" mass="18515">MKAKFIGTAIALAICGMLNSCETVDDDRIPYNGVYIDLGNLSYWQIYGVHYLGDYNRFIKEDRIPSNFHYNVTAETGFGGVLLVTGIDNTPLAYDLSCPVEIKRNIRVQFNPDTRIATCPVCHSEYDVCEFGGSPISGDAKRHRWGLRPYVVVPAIDGGYKIRQR</sequence>
<reference evidence="1" key="1">
    <citation type="submission" date="2019-04" db="EMBL/GenBank/DDBJ databases">
        <title>Microbes associate with the intestines of laboratory mice.</title>
        <authorList>
            <person name="Navarre W."/>
            <person name="Wong E."/>
            <person name="Huang K.C."/>
            <person name="Tropini C."/>
            <person name="Ng K."/>
            <person name="Yu B."/>
        </authorList>
    </citation>
    <scope>NUCLEOTIDE SEQUENCE</scope>
    <source>
        <strain evidence="1">NM86_A22</strain>
    </source>
</reference>
<evidence type="ECO:0000313" key="1">
    <source>
        <dbReference type="EMBL" id="THG47024.1"/>
    </source>
</evidence>
<proteinExistence type="predicted"/>
<dbReference type="EMBL" id="SSTG01000100">
    <property type="protein sequence ID" value="THG47024.1"/>
    <property type="molecule type" value="Genomic_DNA"/>
</dbReference>